<sequence>MDSTRRQAQLGTQTIHLTGIVPAPGERLRGKFVVPAARRADRPLTAEDLCRGVIVVSTLPNIHKHACLSQIVDLEERGRALSEQLRIVHISADHESHWQEVDQFHPNIQAAGYSLCSADAASREAFVTAFGVGVEGHRRIAHGLFLLREGVFLKSEVPTDQMRSVEVTQFLRDAARCLMTVERSAIGRHS</sequence>
<keyword evidence="2" id="KW-1185">Reference proteome</keyword>
<dbReference type="EMBL" id="CAJNBJ010000021">
    <property type="protein sequence ID" value="CAE6800916.1"/>
    <property type="molecule type" value="Genomic_DNA"/>
</dbReference>
<evidence type="ECO:0008006" key="3">
    <source>
        <dbReference type="Google" id="ProtNLM"/>
    </source>
</evidence>
<evidence type="ECO:0000313" key="1">
    <source>
        <dbReference type="EMBL" id="CAE6800916.1"/>
    </source>
</evidence>
<evidence type="ECO:0000313" key="2">
    <source>
        <dbReference type="Proteomes" id="UP000675880"/>
    </source>
</evidence>
<organism evidence="1 2">
    <name type="scientific">Nitrospira defluvii</name>
    <dbReference type="NCBI Taxonomy" id="330214"/>
    <lineage>
        <taxon>Bacteria</taxon>
        <taxon>Pseudomonadati</taxon>
        <taxon>Nitrospirota</taxon>
        <taxon>Nitrospiria</taxon>
        <taxon>Nitrospirales</taxon>
        <taxon>Nitrospiraceae</taxon>
        <taxon>Nitrospira</taxon>
    </lineage>
</organism>
<reference evidence="1 2" key="1">
    <citation type="submission" date="2021-02" db="EMBL/GenBank/DDBJ databases">
        <authorList>
            <person name="Han P."/>
        </authorList>
    </citation>
    <scope>NUCLEOTIDE SEQUENCE [LARGE SCALE GENOMIC DNA]</scope>
    <source>
        <strain evidence="1">Candidatus Nitrospira sp. ZN2</strain>
    </source>
</reference>
<protein>
    <recommendedName>
        <fullName evidence="3">Redoxin domain-containing protein</fullName>
    </recommendedName>
</protein>
<name>A0ABM8SC98_9BACT</name>
<accession>A0ABM8SC98</accession>
<proteinExistence type="predicted"/>
<comment type="caution">
    <text evidence="1">The sequence shown here is derived from an EMBL/GenBank/DDBJ whole genome shotgun (WGS) entry which is preliminary data.</text>
</comment>
<gene>
    <name evidence="1" type="ORF">NSPZN2_80059</name>
</gene>
<dbReference type="Proteomes" id="UP000675880">
    <property type="component" value="Unassembled WGS sequence"/>
</dbReference>
<dbReference type="RefSeq" id="WP_213044224.1">
    <property type="nucleotide sequence ID" value="NZ_CAJNBJ010000021.1"/>
</dbReference>